<organism evidence="1 2">
    <name type="scientific">Camellia lanceoleosa</name>
    <dbReference type="NCBI Taxonomy" id="1840588"/>
    <lineage>
        <taxon>Eukaryota</taxon>
        <taxon>Viridiplantae</taxon>
        <taxon>Streptophyta</taxon>
        <taxon>Embryophyta</taxon>
        <taxon>Tracheophyta</taxon>
        <taxon>Spermatophyta</taxon>
        <taxon>Magnoliopsida</taxon>
        <taxon>eudicotyledons</taxon>
        <taxon>Gunneridae</taxon>
        <taxon>Pentapetalae</taxon>
        <taxon>asterids</taxon>
        <taxon>Ericales</taxon>
        <taxon>Theaceae</taxon>
        <taxon>Camellia</taxon>
    </lineage>
</organism>
<comment type="caution">
    <text evidence="1">The sequence shown here is derived from an EMBL/GenBank/DDBJ whole genome shotgun (WGS) entry which is preliminary data.</text>
</comment>
<accession>A0ACC0IZ30</accession>
<reference evidence="1 2" key="1">
    <citation type="journal article" date="2022" name="Plant J.">
        <title>Chromosome-level genome of Camellia lanceoleosa provides a valuable resource for understanding genome evolution and self-incompatibility.</title>
        <authorList>
            <person name="Gong W."/>
            <person name="Xiao S."/>
            <person name="Wang L."/>
            <person name="Liao Z."/>
            <person name="Chang Y."/>
            <person name="Mo W."/>
            <person name="Hu G."/>
            <person name="Li W."/>
            <person name="Zhao G."/>
            <person name="Zhu H."/>
            <person name="Hu X."/>
            <person name="Ji K."/>
            <person name="Xiang X."/>
            <person name="Song Q."/>
            <person name="Yuan D."/>
            <person name="Jin S."/>
            <person name="Zhang L."/>
        </authorList>
    </citation>
    <scope>NUCLEOTIDE SEQUENCE [LARGE SCALE GENOMIC DNA]</scope>
    <source>
        <strain evidence="1">SQ_2022a</strain>
    </source>
</reference>
<evidence type="ECO:0000313" key="2">
    <source>
        <dbReference type="Proteomes" id="UP001060215"/>
    </source>
</evidence>
<dbReference type="EMBL" id="CM045758">
    <property type="protein sequence ID" value="KAI8030398.1"/>
    <property type="molecule type" value="Genomic_DNA"/>
</dbReference>
<gene>
    <name evidence="1" type="ORF">LOK49_LG01G01196</name>
</gene>
<name>A0ACC0IZ30_9ERIC</name>
<evidence type="ECO:0000313" key="1">
    <source>
        <dbReference type="EMBL" id="KAI8030398.1"/>
    </source>
</evidence>
<proteinExistence type="predicted"/>
<protein>
    <submittedName>
        <fullName evidence="1">Uncharacterized protein</fullName>
    </submittedName>
</protein>
<keyword evidence="2" id="KW-1185">Reference proteome</keyword>
<dbReference type="Proteomes" id="UP001060215">
    <property type="component" value="Chromosome 1"/>
</dbReference>
<sequence length="82" mass="9485">MYMKNIELCDYACTNQFHNKRRLLHSSCFLCLMRNLATCGLLTSMMENPQGDTLCYQNLFREHAMSNPLLFLLIGTSFKNLG</sequence>